<dbReference type="EMBL" id="CP000481">
    <property type="protein sequence ID" value="ABK52222.1"/>
    <property type="molecule type" value="Genomic_DNA"/>
</dbReference>
<feature type="domain" description="Glycosyltransferase subfamily 4-like N-terminal" evidence="3">
    <location>
        <begin position="19"/>
        <end position="175"/>
    </location>
</feature>
<dbReference type="Proteomes" id="UP000008221">
    <property type="component" value="Chromosome"/>
</dbReference>
<dbReference type="SUPFAM" id="SSF53756">
    <property type="entry name" value="UDP-Glycosyltransferase/glycogen phosphorylase"/>
    <property type="match status" value="1"/>
</dbReference>
<evidence type="ECO:0000256" key="1">
    <source>
        <dbReference type="ARBA" id="ARBA00022676"/>
    </source>
</evidence>
<evidence type="ECO:0000259" key="3">
    <source>
        <dbReference type="Pfam" id="PF13439"/>
    </source>
</evidence>
<dbReference type="RefSeq" id="WP_011719285.1">
    <property type="nucleotide sequence ID" value="NC_008578.1"/>
</dbReference>
<dbReference type="CDD" id="cd03809">
    <property type="entry name" value="GT4_MtfB-like"/>
    <property type="match status" value="1"/>
</dbReference>
<name>A0LS12_ACIC1</name>
<dbReference type="HOGENOM" id="CLU_009583_27_6_11"/>
<dbReference type="Pfam" id="PF13692">
    <property type="entry name" value="Glyco_trans_1_4"/>
    <property type="match status" value="1"/>
</dbReference>
<dbReference type="STRING" id="351607.Acel_0448"/>
<dbReference type="Pfam" id="PF13439">
    <property type="entry name" value="Glyco_transf_4"/>
    <property type="match status" value="1"/>
</dbReference>
<reference evidence="4 5" key="1">
    <citation type="journal article" date="2009" name="Genome Res.">
        <title>Complete genome of the cellulolytic thermophile Acidothermus cellulolyticus 11B provides insights into its ecophysiological and evolutionary adaptations.</title>
        <authorList>
            <person name="Barabote R.D."/>
            <person name="Xie G."/>
            <person name="Leu D.H."/>
            <person name="Normand P."/>
            <person name="Necsulea A."/>
            <person name="Daubin V."/>
            <person name="Medigue C."/>
            <person name="Adney W.S."/>
            <person name="Xu X.C."/>
            <person name="Lapidus A."/>
            <person name="Parales R.E."/>
            <person name="Detter C."/>
            <person name="Pujic P."/>
            <person name="Bruce D."/>
            <person name="Lavire C."/>
            <person name="Challacombe J.F."/>
            <person name="Brettin T.S."/>
            <person name="Berry A.M."/>
        </authorList>
    </citation>
    <scope>NUCLEOTIDE SEQUENCE [LARGE SCALE GENOMIC DNA]</scope>
    <source>
        <strain evidence="5">ATCC 43068 / DSM 8971 / 11B</strain>
    </source>
</reference>
<organism evidence="4 5">
    <name type="scientific">Acidothermus cellulolyticus (strain ATCC 43068 / DSM 8971 / 11B)</name>
    <dbReference type="NCBI Taxonomy" id="351607"/>
    <lineage>
        <taxon>Bacteria</taxon>
        <taxon>Bacillati</taxon>
        <taxon>Actinomycetota</taxon>
        <taxon>Actinomycetes</taxon>
        <taxon>Acidothermales</taxon>
        <taxon>Acidothermaceae</taxon>
        <taxon>Acidothermus</taxon>
    </lineage>
</organism>
<dbReference type="eggNOG" id="COG0438">
    <property type="taxonomic scope" value="Bacteria"/>
</dbReference>
<dbReference type="GO" id="GO:0009103">
    <property type="term" value="P:lipopolysaccharide biosynthetic process"/>
    <property type="evidence" value="ECO:0007669"/>
    <property type="project" value="TreeGrafter"/>
</dbReference>
<dbReference type="Gene3D" id="3.40.50.2000">
    <property type="entry name" value="Glycogen Phosphorylase B"/>
    <property type="match status" value="2"/>
</dbReference>
<sequence>MAAPLRVALTLEQCWHRVPGGTASSILALAAELSRRDDVEVRGVAARHSALPPQPWTPPVPVTGLGLPRALLYETWHYLRWPPVQAATGPVDVVHATTLAIPPKRGPLVVTVHDLVFRENPQYVTRRGLRFFRRGLALAKSAADLVMVPSRATWAECVDAGFAEDQLRLVPHGVSVPEIPEAKVRDFLARYGLSRPYVLWCGTVEPRKNLPRLLEAFARARRRIPELELVLAGPAGWGAVHLDPAPGVRMVGFLPAADLHAAYAGARVFCYPSLREGFGLPVLEAMAHGVPVVTSAGSAMAEFADGAGLLVDPTDVDALADALVSAAGDRHDELSDAARRRAAQYSWTTAAERTVQVYREAAGR</sequence>
<dbReference type="KEGG" id="ace:Acel_0448"/>
<dbReference type="PANTHER" id="PTHR46401">
    <property type="entry name" value="GLYCOSYLTRANSFERASE WBBK-RELATED"/>
    <property type="match status" value="1"/>
</dbReference>
<keyword evidence="2 4" id="KW-0808">Transferase</keyword>
<keyword evidence="5" id="KW-1185">Reference proteome</keyword>
<dbReference type="CAZy" id="GT4">
    <property type="family name" value="Glycosyltransferase Family 4"/>
</dbReference>
<gene>
    <name evidence="4" type="ordered locus">Acel_0448</name>
</gene>
<proteinExistence type="predicted"/>
<dbReference type="InParanoid" id="A0LS12"/>
<accession>A0LS12</accession>
<keyword evidence="1" id="KW-0328">Glycosyltransferase</keyword>
<evidence type="ECO:0000256" key="2">
    <source>
        <dbReference type="ARBA" id="ARBA00022679"/>
    </source>
</evidence>
<evidence type="ECO:0000313" key="4">
    <source>
        <dbReference type="EMBL" id="ABK52222.1"/>
    </source>
</evidence>
<protein>
    <submittedName>
        <fullName evidence="4">Glycosyl transferase, group 1</fullName>
    </submittedName>
</protein>
<dbReference type="GO" id="GO:0016757">
    <property type="term" value="F:glycosyltransferase activity"/>
    <property type="evidence" value="ECO:0007669"/>
    <property type="project" value="UniProtKB-KW"/>
</dbReference>
<dbReference type="OrthoDB" id="9801609at2"/>
<dbReference type="AlphaFoldDB" id="A0LS12"/>
<dbReference type="InterPro" id="IPR028098">
    <property type="entry name" value="Glyco_trans_4-like_N"/>
</dbReference>
<evidence type="ECO:0000313" key="5">
    <source>
        <dbReference type="Proteomes" id="UP000008221"/>
    </source>
</evidence>
<dbReference type="PANTHER" id="PTHR46401:SF2">
    <property type="entry name" value="GLYCOSYLTRANSFERASE WBBK-RELATED"/>
    <property type="match status" value="1"/>
</dbReference>